<comment type="caution">
    <text evidence="1">The sequence shown here is derived from an EMBL/GenBank/DDBJ whole genome shotgun (WGS) entry which is preliminary data.</text>
</comment>
<dbReference type="AlphaFoldDB" id="R6XVJ3"/>
<gene>
    <name evidence="1" type="ORF">BN587_01935</name>
</gene>
<name>R6XVJ3_9FIRM</name>
<reference evidence="1" key="1">
    <citation type="submission" date="2012-11" db="EMBL/GenBank/DDBJ databases">
        <title>Dependencies among metagenomic species, viruses, plasmids and units of genetic variation.</title>
        <authorList>
            <person name="Nielsen H.B."/>
            <person name="Almeida M."/>
            <person name="Juncker A.S."/>
            <person name="Rasmussen S."/>
            <person name="Li J."/>
            <person name="Sunagawa S."/>
            <person name="Plichta D."/>
            <person name="Gautier L."/>
            <person name="Le Chatelier E."/>
            <person name="Peletier E."/>
            <person name="Bonde I."/>
            <person name="Nielsen T."/>
            <person name="Manichanh C."/>
            <person name="Arumugam M."/>
            <person name="Batto J."/>
            <person name="Santos M.B.Q.D."/>
            <person name="Blom N."/>
            <person name="Borruel N."/>
            <person name="Burgdorf K.S."/>
            <person name="Boumezbeur F."/>
            <person name="Casellas F."/>
            <person name="Dore J."/>
            <person name="Guarner F."/>
            <person name="Hansen T."/>
            <person name="Hildebrand F."/>
            <person name="Kaas R.S."/>
            <person name="Kennedy S."/>
            <person name="Kristiansen K."/>
            <person name="Kultima J.R."/>
            <person name="Leonard P."/>
            <person name="Levenez F."/>
            <person name="Lund O."/>
            <person name="Moumen B."/>
            <person name="Le Paslier D."/>
            <person name="Pons N."/>
            <person name="Pedersen O."/>
            <person name="Prifti E."/>
            <person name="Qin J."/>
            <person name="Raes J."/>
            <person name="Tap J."/>
            <person name="Tims S."/>
            <person name="Ussery D.W."/>
            <person name="Yamada T."/>
            <person name="MetaHit consortium"/>
            <person name="Renault P."/>
            <person name="Sicheritz-Ponten T."/>
            <person name="Bork P."/>
            <person name="Wang J."/>
            <person name="Brunak S."/>
            <person name="Ehrlich S.D."/>
        </authorList>
    </citation>
    <scope>NUCLEOTIDE SEQUENCE [LARGE SCALE GENOMIC DNA]</scope>
</reference>
<proteinExistence type="predicted"/>
<dbReference type="HOGENOM" id="CLU_2863921_0_0_9"/>
<evidence type="ECO:0000313" key="2">
    <source>
        <dbReference type="Proteomes" id="UP000014937"/>
    </source>
</evidence>
<dbReference type="EMBL" id="CBGL010000029">
    <property type="protein sequence ID" value="CDD10302.1"/>
    <property type="molecule type" value="Genomic_DNA"/>
</dbReference>
<sequence>MYSFNELSESQKLTAEEKKTAKQILGLLNGQNQVAAKQMLDFCSYVIECNSNVAVVFEEEQAEA</sequence>
<evidence type="ECO:0000313" key="1">
    <source>
        <dbReference type="EMBL" id="CDD10302.1"/>
    </source>
</evidence>
<accession>R6XVJ3</accession>
<organism evidence="1 2">
    <name type="scientific">Phascolarctobacterium succinatutens CAG:287</name>
    <dbReference type="NCBI Taxonomy" id="1263101"/>
    <lineage>
        <taxon>Bacteria</taxon>
        <taxon>Bacillati</taxon>
        <taxon>Bacillota</taxon>
        <taxon>Negativicutes</taxon>
        <taxon>Acidaminococcales</taxon>
        <taxon>Acidaminococcaceae</taxon>
        <taxon>Phascolarctobacterium</taxon>
    </lineage>
</organism>
<dbReference type="Proteomes" id="UP000014937">
    <property type="component" value="Unassembled WGS sequence"/>
</dbReference>
<protein>
    <submittedName>
        <fullName evidence="1">Uncharacterized protein</fullName>
    </submittedName>
</protein>